<proteinExistence type="predicted"/>
<name>A0A6J5WFN9_PRUAR</name>
<sequence>MVACVTYVHYHQAGSQLPQRLHEVLVSNTFWVWLEVQWTMVQEWDEILQIKLADVIESGAGALGYQNMGCREGIVHLGKKTTPTLNRILERK</sequence>
<dbReference type="EMBL" id="CAEKKB010000002">
    <property type="protein sequence ID" value="CAB4299143.1"/>
    <property type="molecule type" value="Genomic_DNA"/>
</dbReference>
<gene>
    <name evidence="1" type="ORF">ORAREDHAP_LOCUS12762</name>
</gene>
<accession>A0A6J5WFN9</accession>
<protein>
    <submittedName>
        <fullName evidence="1">Uncharacterized protein</fullName>
    </submittedName>
</protein>
<reference evidence="2" key="1">
    <citation type="journal article" date="2020" name="Genome Biol.">
        <title>Gamete binning: chromosome-level and haplotype-resolved genome assembly enabled by high-throughput single-cell sequencing of gamete genomes.</title>
        <authorList>
            <person name="Campoy J.A."/>
            <person name="Sun H."/>
            <person name="Goel M."/>
            <person name="Jiao W.-B."/>
            <person name="Folz-Donahue K."/>
            <person name="Wang N."/>
            <person name="Rubio M."/>
            <person name="Liu C."/>
            <person name="Kukat C."/>
            <person name="Ruiz D."/>
            <person name="Huettel B."/>
            <person name="Schneeberger K."/>
        </authorList>
    </citation>
    <scope>NUCLEOTIDE SEQUENCE [LARGE SCALE GENOMIC DNA]</scope>
    <source>
        <strain evidence="2">cv. Rojo Pasion</strain>
    </source>
</reference>
<evidence type="ECO:0000313" key="1">
    <source>
        <dbReference type="EMBL" id="CAB4299143.1"/>
    </source>
</evidence>
<dbReference type="OrthoDB" id="10348055at2759"/>
<dbReference type="AlphaFoldDB" id="A0A6J5WFN9"/>
<keyword evidence="2" id="KW-1185">Reference proteome</keyword>
<dbReference type="Proteomes" id="UP000507245">
    <property type="component" value="Unassembled WGS sequence"/>
</dbReference>
<organism evidence="1 2">
    <name type="scientific">Prunus armeniaca</name>
    <name type="common">Apricot</name>
    <name type="synonym">Armeniaca vulgaris</name>
    <dbReference type="NCBI Taxonomy" id="36596"/>
    <lineage>
        <taxon>Eukaryota</taxon>
        <taxon>Viridiplantae</taxon>
        <taxon>Streptophyta</taxon>
        <taxon>Embryophyta</taxon>
        <taxon>Tracheophyta</taxon>
        <taxon>Spermatophyta</taxon>
        <taxon>Magnoliopsida</taxon>
        <taxon>eudicotyledons</taxon>
        <taxon>Gunneridae</taxon>
        <taxon>Pentapetalae</taxon>
        <taxon>rosids</taxon>
        <taxon>fabids</taxon>
        <taxon>Rosales</taxon>
        <taxon>Rosaceae</taxon>
        <taxon>Amygdaloideae</taxon>
        <taxon>Amygdaleae</taxon>
        <taxon>Prunus</taxon>
    </lineage>
</organism>
<evidence type="ECO:0000313" key="2">
    <source>
        <dbReference type="Proteomes" id="UP000507245"/>
    </source>
</evidence>